<dbReference type="Proteomes" id="UP000013827">
    <property type="component" value="Unassembled WGS sequence"/>
</dbReference>
<dbReference type="eggNOG" id="ENOG502SCFC">
    <property type="taxonomic scope" value="Eukaryota"/>
</dbReference>
<organism evidence="1 2">
    <name type="scientific">Emiliania huxleyi (strain CCMP1516)</name>
    <dbReference type="NCBI Taxonomy" id="280463"/>
    <lineage>
        <taxon>Eukaryota</taxon>
        <taxon>Haptista</taxon>
        <taxon>Haptophyta</taxon>
        <taxon>Prymnesiophyceae</taxon>
        <taxon>Isochrysidales</taxon>
        <taxon>Noelaerhabdaceae</taxon>
        <taxon>Emiliania</taxon>
    </lineage>
</organism>
<reference evidence="1" key="2">
    <citation type="submission" date="2024-10" db="UniProtKB">
        <authorList>
            <consortium name="EnsemblProtists"/>
        </authorList>
    </citation>
    <scope>IDENTIFICATION</scope>
</reference>
<protein>
    <submittedName>
        <fullName evidence="1">Uncharacterized protein</fullName>
    </submittedName>
</protein>
<dbReference type="KEGG" id="ehx:EMIHUDRAFT_119430"/>
<accession>A0A0D3IVB8</accession>
<dbReference type="RefSeq" id="XP_005767632.1">
    <property type="nucleotide sequence ID" value="XM_005767575.1"/>
</dbReference>
<dbReference type="PaxDb" id="2903-EOD15203"/>
<keyword evidence="2" id="KW-1185">Reference proteome</keyword>
<dbReference type="AlphaFoldDB" id="A0A0D3IVB8"/>
<evidence type="ECO:0000313" key="2">
    <source>
        <dbReference type="Proteomes" id="UP000013827"/>
    </source>
</evidence>
<evidence type="ECO:0000313" key="1">
    <source>
        <dbReference type="EnsemblProtists" id="EOD15203"/>
    </source>
</evidence>
<dbReference type="EnsemblProtists" id="EOD15203">
    <property type="protein sequence ID" value="EOD15203"/>
    <property type="gene ID" value="EMIHUDRAFT_119430"/>
</dbReference>
<dbReference type="HOGENOM" id="CLU_1542927_0_0_1"/>
<proteinExistence type="predicted"/>
<name>A0A0D3IVB8_EMIH1</name>
<dbReference type="GeneID" id="17261347"/>
<reference evidence="2" key="1">
    <citation type="journal article" date="2013" name="Nature">
        <title>Pan genome of the phytoplankton Emiliania underpins its global distribution.</title>
        <authorList>
            <person name="Read B.A."/>
            <person name="Kegel J."/>
            <person name="Klute M.J."/>
            <person name="Kuo A."/>
            <person name="Lefebvre S.C."/>
            <person name="Maumus F."/>
            <person name="Mayer C."/>
            <person name="Miller J."/>
            <person name="Monier A."/>
            <person name="Salamov A."/>
            <person name="Young J."/>
            <person name="Aguilar M."/>
            <person name="Claverie J.M."/>
            <person name="Frickenhaus S."/>
            <person name="Gonzalez K."/>
            <person name="Herman E.K."/>
            <person name="Lin Y.C."/>
            <person name="Napier J."/>
            <person name="Ogata H."/>
            <person name="Sarno A.F."/>
            <person name="Shmutz J."/>
            <person name="Schroeder D."/>
            <person name="de Vargas C."/>
            <person name="Verret F."/>
            <person name="von Dassow P."/>
            <person name="Valentin K."/>
            <person name="Van de Peer Y."/>
            <person name="Wheeler G."/>
            <person name="Dacks J.B."/>
            <person name="Delwiche C.F."/>
            <person name="Dyhrman S.T."/>
            <person name="Glockner G."/>
            <person name="John U."/>
            <person name="Richards T."/>
            <person name="Worden A.Z."/>
            <person name="Zhang X."/>
            <person name="Grigoriev I.V."/>
            <person name="Allen A.E."/>
            <person name="Bidle K."/>
            <person name="Borodovsky M."/>
            <person name="Bowler C."/>
            <person name="Brownlee C."/>
            <person name="Cock J.M."/>
            <person name="Elias M."/>
            <person name="Gladyshev V.N."/>
            <person name="Groth M."/>
            <person name="Guda C."/>
            <person name="Hadaegh A."/>
            <person name="Iglesias-Rodriguez M.D."/>
            <person name="Jenkins J."/>
            <person name="Jones B.M."/>
            <person name="Lawson T."/>
            <person name="Leese F."/>
            <person name="Lindquist E."/>
            <person name="Lobanov A."/>
            <person name="Lomsadze A."/>
            <person name="Malik S.B."/>
            <person name="Marsh M.E."/>
            <person name="Mackinder L."/>
            <person name="Mock T."/>
            <person name="Mueller-Roeber B."/>
            <person name="Pagarete A."/>
            <person name="Parker M."/>
            <person name="Probert I."/>
            <person name="Quesneville H."/>
            <person name="Raines C."/>
            <person name="Rensing S.A."/>
            <person name="Riano-Pachon D.M."/>
            <person name="Richier S."/>
            <person name="Rokitta S."/>
            <person name="Shiraiwa Y."/>
            <person name="Soanes D.M."/>
            <person name="van der Giezen M."/>
            <person name="Wahlund T.M."/>
            <person name="Williams B."/>
            <person name="Wilson W."/>
            <person name="Wolfe G."/>
            <person name="Wurch L.L."/>
        </authorList>
    </citation>
    <scope>NUCLEOTIDE SEQUENCE</scope>
</reference>
<sequence length="210" mass="22286">MHPLLLLTTSSAIVGGSSPRLRTAAVSPVLRTAVPPVLRRTARAPAPVALADDGGGGLLATLESFQSSHALLISILVAIGTRYIISEVRYRFEKPVMDELGNRVATELKPDTDRIDGLAWAKLAGCVALDLAGDASELVPVLGELTDVAFAPAEAGLLWALFKSPLVSGFGFLEEILPFTDVVPTFCIGWCLQNLWPTTPMARRLGISKA</sequence>